<feature type="domain" description="Type I restriction modification DNA specificity" evidence="5">
    <location>
        <begin position="18"/>
        <end position="196"/>
    </location>
</feature>
<dbReference type="CDD" id="cd17521">
    <property type="entry name" value="RMtype1_S_Sau13435ORF2165P_TRD2-CR2_like"/>
    <property type="match status" value="1"/>
</dbReference>
<name>G7SHE1_STRSU</name>
<dbReference type="HOGENOM" id="CLU_021095_0_2_9"/>
<keyword evidence="4" id="KW-0175">Coiled coil</keyword>
<evidence type="ECO:0000256" key="4">
    <source>
        <dbReference type="SAM" id="Coils"/>
    </source>
</evidence>
<dbReference type="Gene3D" id="3.90.220.20">
    <property type="entry name" value="DNA methylase specificity domains"/>
    <property type="match status" value="2"/>
</dbReference>
<comment type="similarity">
    <text evidence="1">Belongs to the type-I restriction system S methylase family.</text>
</comment>
<gene>
    <name evidence="6" type="ORF">SSUD12_1431</name>
</gene>
<protein>
    <submittedName>
        <fullName evidence="6">Type I restriction enzyme, S subunit</fullName>
    </submittedName>
</protein>
<feature type="coiled-coil region" evidence="4">
    <location>
        <begin position="380"/>
        <end position="407"/>
    </location>
</feature>
<keyword evidence="2" id="KW-0680">Restriction system</keyword>
<evidence type="ECO:0000256" key="3">
    <source>
        <dbReference type="ARBA" id="ARBA00023125"/>
    </source>
</evidence>
<dbReference type="RefSeq" id="WP_014638308.1">
    <property type="nucleotide sequence ID" value="NC_017621.1"/>
</dbReference>
<dbReference type="PATRIC" id="fig|1004952.3.peg.1391"/>
<dbReference type="REBASE" id="41227">
    <property type="entry name" value="S.SsuD12ORF1428P"/>
</dbReference>
<dbReference type="GO" id="GO:0009307">
    <property type="term" value="P:DNA restriction-modification system"/>
    <property type="evidence" value="ECO:0007669"/>
    <property type="project" value="UniProtKB-KW"/>
</dbReference>
<accession>G7SHE1</accession>
<dbReference type="SUPFAM" id="SSF116734">
    <property type="entry name" value="DNA methylase specificity domain"/>
    <property type="match status" value="2"/>
</dbReference>
<dbReference type="Proteomes" id="UP000008845">
    <property type="component" value="Chromosome"/>
</dbReference>
<dbReference type="InterPro" id="IPR000055">
    <property type="entry name" value="Restrct_endonuc_typeI_TRD"/>
</dbReference>
<evidence type="ECO:0000313" key="7">
    <source>
        <dbReference type="Proteomes" id="UP000008845"/>
    </source>
</evidence>
<reference evidence="6 7" key="1">
    <citation type="journal article" date="2011" name="BMC Genomics">
        <title>Comparative Genomic Analysis of Streptococcus suis reveals significant genomic diversity among different serotypes.</title>
        <authorList>
            <person name="Zhang A."/>
            <person name="Yang M."/>
            <person name="Hu P."/>
            <person name="Wu J."/>
            <person name="Chen B."/>
            <person name="Hua Y."/>
            <person name="Yu J."/>
            <person name="Chen H."/>
            <person name="Xiao J."/>
            <person name="Jin M."/>
        </authorList>
    </citation>
    <scope>NUCLEOTIDE SEQUENCE [LARGE SCALE GENOMIC DNA]</scope>
    <source>
        <strain evidence="6">D12</strain>
    </source>
</reference>
<dbReference type="EMBL" id="CP002644">
    <property type="protein sequence ID" value="AER19711.1"/>
    <property type="molecule type" value="Genomic_DNA"/>
</dbReference>
<dbReference type="InterPro" id="IPR052021">
    <property type="entry name" value="Type-I_RS_S_subunit"/>
</dbReference>
<dbReference type="GO" id="GO:0003677">
    <property type="term" value="F:DNA binding"/>
    <property type="evidence" value="ECO:0007669"/>
    <property type="project" value="UniProtKB-KW"/>
</dbReference>
<evidence type="ECO:0000256" key="2">
    <source>
        <dbReference type="ARBA" id="ARBA00022747"/>
    </source>
</evidence>
<dbReference type="Gene3D" id="1.10.287.1120">
    <property type="entry name" value="Bipartite methylase S protein"/>
    <property type="match status" value="1"/>
</dbReference>
<dbReference type="PANTHER" id="PTHR30408">
    <property type="entry name" value="TYPE-1 RESTRICTION ENZYME ECOKI SPECIFICITY PROTEIN"/>
    <property type="match status" value="1"/>
</dbReference>
<organism evidence="6 7">
    <name type="scientific">Streptococcus suis D12</name>
    <dbReference type="NCBI Taxonomy" id="1004952"/>
    <lineage>
        <taxon>Bacteria</taxon>
        <taxon>Bacillati</taxon>
        <taxon>Bacillota</taxon>
        <taxon>Bacilli</taxon>
        <taxon>Lactobacillales</taxon>
        <taxon>Streptococcaceae</taxon>
        <taxon>Streptococcus</taxon>
    </lineage>
</organism>
<proteinExistence type="inferred from homology"/>
<dbReference type="InterPro" id="IPR044946">
    <property type="entry name" value="Restrct_endonuc_typeI_TRD_sf"/>
</dbReference>
<evidence type="ECO:0000313" key="6">
    <source>
        <dbReference type="EMBL" id="AER19711.1"/>
    </source>
</evidence>
<sequence>MKTNNNIPAYRFQGYTDAWELRKLGEVASSFDYGLNSAATEYDGENKYLRITDIDDDSRGFNISDLTSPEIDLVGLDEYRLNIGDIVFARTGASVGKSYIYRSIDGKVYFAGFLIRAKIKDNFNPDFVFQNTLTANYERFISITSMRSGQPGVNAQEYSNYGFMVPTLPEQKAIGTFFSTLDQQITLHQCKLDTLKEQKKTYLKLLFPDKGQTKPALRFQGFEDDWEEVKLGEVLEERNVQQLPQKDIPLVSFTVENGVTPKTERYDREFLVRTGDKKYKYTELDDIVYNPANLKFGAISRNKFGKAVFSPIYVTLVVNKSRVFANFIEGIVTQSDFIQKALQYQEGTVYERMAVKVSDFLSLKISLPSLPEQEAIGTFFQTLDQEIAQVEDKLASLKEMKKTLLHRIFV</sequence>
<dbReference type="KEGG" id="ssk:SSUD12_1431"/>
<dbReference type="PANTHER" id="PTHR30408:SF12">
    <property type="entry name" value="TYPE I RESTRICTION ENZYME MJAVIII SPECIFICITY SUBUNIT"/>
    <property type="match status" value="1"/>
</dbReference>
<keyword evidence="3" id="KW-0238">DNA-binding</keyword>
<feature type="domain" description="Type I restriction modification DNA specificity" evidence="5">
    <location>
        <begin position="224"/>
        <end position="398"/>
    </location>
</feature>
<evidence type="ECO:0000256" key="1">
    <source>
        <dbReference type="ARBA" id="ARBA00010923"/>
    </source>
</evidence>
<dbReference type="Pfam" id="PF01420">
    <property type="entry name" value="Methylase_S"/>
    <property type="match status" value="2"/>
</dbReference>
<evidence type="ECO:0000259" key="5">
    <source>
        <dbReference type="Pfam" id="PF01420"/>
    </source>
</evidence>
<dbReference type="AlphaFoldDB" id="G7SHE1"/>